<dbReference type="RefSeq" id="WP_088392080.1">
    <property type="nucleotide sequence ID" value="NZ_MXPU01000004.1"/>
</dbReference>
<dbReference type="InterPro" id="IPR014710">
    <property type="entry name" value="RmlC-like_jellyroll"/>
</dbReference>
<organism evidence="1 2">
    <name type="scientific">Rhizobium esperanzae</name>
    <dbReference type="NCBI Taxonomy" id="1967781"/>
    <lineage>
        <taxon>Bacteria</taxon>
        <taxon>Pseudomonadati</taxon>
        <taxon>Pseudomonadota</taxon>
        <taxon>Alphaproteobacteria</taxon>
        <taxon>Hyphomicrobiales</taxon>
        <taxon>Rhizobiaceae</taxon>
        <taxon>Rhizobium/Agrobacterium group</taxon>
        <taxon>Rhizobium</taxon>
    </lineage>
</organism>
<dbReference type="AlphaFoldDB" id="A0A246DZ00"/>
<protein>
    <submittedName>
        <fullName evidence="1">HutD-family protein</fullName>
    </submittedName>
</protein>
<comment type="caution">
    <text evidence="1">The sequence shown here is derived from an EMBL/GenBank/DDBJ whole genome shotgun (WGS) entry which is preliminary data.</text>
</comment>
<dbReference type="InterPro" id="IPR011051">
    <property type="entry name" value="RmlC_Cupin_sf"/>
</dbReference>
<dbReference type="Pfam" id="PF05962">
    <property type="entry name" value="HutD"/>
    <property type="match status" value="1"/>
</dbReference>
<dbReference type="EMBL" id="MXPU01000004">
    <property type="protein sequence ID" value="OWO95507.1"/>
    <property type="molecule type" value="Genomic_DNA"/>
</dbReference>
<gene>
    <name evidence="1" type="ORF">B5E41_06630</name>
</gene>
<proteinExistence type="predicted"/>
<evidence type="ECO:0000313" key="1">
    <source>
        <dbReference type="EMBL" id="OWO95507.1"/>
    </source>
</evidence>
<reference evidence="1 2" key="1">
    <citation type="submission" date="2017-03" db="EMBL/GenBank/DDBJ databases">
        <title>Genome of strain Rhizobium sp. CNPSo 668.</title>
        <authorList>
            <person name="Ribeiro R."/>
        </authorList>
    </citation>
    <scope>NUCLEOTIDE SEQUENCE [LARGE SCALE GENOMIC DNA]</scope>
    <source>
        <strain evidence="1 2">CNPSo 668</strain>
    </source>
</reference>
<dbReference type="Gene3D" id="2.60.120.10">
    <property type="entry name" value="Jelly Rolls"/>
    <property type="match status" value="1"/>
</dbReference>
<dbReference type="PANTHER" id="PTHR37943">
    <property type="entry name" value="PROTEIN VES"/>
    <property type="match status" value="1"/>
</dbReference>
<dbReference type="CDD" id="cd20293">
    <property type="entry name" value="cupin_HutD_N"/>
    <property type="match status" value="1"/>
</dbReference>
<accession>A0A246DZ00</accession>
<evidence type="ECO:0000313" key="2">
    <source>
        <dbReference type="Proteomes" id="UP000197269"/>
    </source>
</evidence>
<sequence>MKMLRAGDHKRMPWKNGKGETVEIAVFPSGASIEAFDWRISMAAVAEDGPFSTFPGIDRTLAVLDGNGMVLEIDGRAPAPLTTESAPLAFPADVPVTARLAEGAITDLNVMTRRGGFTHSLIRIEIDGATPVPLPSPTCLFLCHRGTVSFRRNGETGMLRAGDALLIEQATAPVLEIDGEAIAYLVAIVTGRHQANR</sequence>
<dbReference type="SUPFAM" id="SSF51182">
    <property type="entry name" value="RmlC-like cupins"/>
    <property type="match status" value="1"/>
</dbReference>
<name>A0A246DZ00_9HYPH</name>
<dbReference type="Proteomes" id="UP000197269">
    <property type="component" value="Unassembled WGS sequence"/>
</dbReference>
<dbReference type="PANTHER" id="PTHR37943:SF1">
    <property type="entry name" value="PROTEIN VES"/>
    <property type="match status" value="1"/>
</dbReference>
<dbReference type="InterPro" id="IPR010282">
    <property type="entry name" value="Uncharacterised_HutD/Ves"/>
</dbReference>